<feature type="domain" description="ABC transporter" evidence="2">
    <location>
        <begin position="1"/>
        <end position="181"/>
    </location>
</feature>
<protein>
    <submittedName>
        <fullName evidence="3">ATP-binding cassette domain-containing protein</fullName>
    </submittedName>
</protein>
<dbReference type="GO" id="GO:0016887">
    <property type="term" value="F:ATP hydrolysis activity"/>
    <property type="evidence" value="ECO:0007669"/>
    <property type="project" value="InterPro"/>
</dbReference>
<dbReference type="AlphaFoldDB" id="A0A9D2D4L3"/>
<keyword evidence="3" id="KW-0067">ATP-binding</keyword>
<reference evidence="3" key="1">
    <citation type="journal article" date="2021" name="PeerJ">
        <title>Extensive microbial diversity within the chicken gut microbiome revealed by metagenomics and culture.</title>
        <authorList>
            <person name="Gilroy R."/>
            <person name="Ravi A."/>
            <person name="Getino M."/>
            <person name="Pursley I."/>
            <person name="Horton D.L."/>
            <person name="Alikhan N.F."/>
            <person name="Baker D."/>
            <person name="Gharbi K."/>
            <person name="Hall N."/>
            <person name="Watson M."/>
            <person name="Adriaenssens E.M."/>
            <person name="Foster-Nyarko E."/>
            <person name="Jarju S."/>
            <person name="Secka A."/>
            <person name="Antonio M."/>
            <person name="Oren A."/>
            <person name="Chaudhuri R.R."/>
            <person name="La Ragione R."/>
            <person name="Hildebrand F."/>
            <person name="Pallen M.J."/>
        </authorList>
    </citation>
    <scope>NUCLEOTIDE SEQUENCE</scope>
    <source>
        <strain evidence="3">CHK192-9172</strain>
    </source>
</reference>
<dbReference type="InterPro" id="IPR027417">
    <property type="entry name" value="P-loop_NTPase"/>
</dbReference>
<sequence length="214" mass="24431">MLQPESGKIFLFGQPLTPELRCHMGYMLQDDQLLEWRSIYKNVILGLEVRHQLTEQTKAYARTLLDNYGLLAFADSRPSQLSGGMRQRAALVRTLVLKPDLLFLDEPFSALDYQTRLSAGNDIGTIIRSEKKTAILVTHDLSEAVSLADRILILSKRPGKIQKIISIDMPKEFTPMQRRGADTFKYYFNLIWKELNHEQESFQAGTIPETTAQT</sequence>
<dbReference type="Pfam" id="PF00005">
    <property type="entry name" value="ABC_tran"/>
    <property type="match status" value="1"/>
</dbReference>
<accession>A0A9D2D4L3</accession>
<dbReference type="InterPro" id="IPR003439">
    <property type="entry name" value="ABC_transporter-like_ATP-bd"/>
</dbReference>
<dbReference type="Gene3D" id="3.40.50.300">
    <property type="entry name" value="P-loop containing nucleotide triphosphate hydrolases"/>
    <property type="match status" value="1"/>
</dbReference>
<reference evidence="3" key="2">
    <citation type="submission" date="2021-04" db="EMBL/GenBank/DDBJ databases">
        <authorList>
            <person name="Gilroy R."/>
        </authorList>
    </citation>
    <scope>NUCLEOTIDE SEQUENCE</scope>
    <source>
        <strain evidence="3">CHK192-9172</strain>
    </source>
</reference>
<dbReference type="PROSITE" id="PS50893">
    <property type="entry name" value="ABC_TRANSPORTER_2"/>
    <property type="match status" value="1"/>
</dbReference>
<dbReference type="GO" id="GO:0005524">
    <property type="term" value="F:ATP binding"/>
    <property type="evidence" value="ECO:0007669"/>
    <property type="project" value="UniProtKB-KW"/>
</dbReference>
<evidence type="ECO:0000313" key="4">
    <source>
        <dbReference type="Proteomes" id="UP000824024"/>
    </source>
</evidence>
<proteinExistence type="predicted"/>
<dbReference type="SUPFAM" id="SSF52540">
    <property type="entry name" value="P-loop containing nucleoside triphosphate hydrolases"/>
    <property type="match status" value="1"/>
</dbReference>
<evidence type="ECO:0000256" key="1">
    <source>
        <dbReference type="ARBA" id="ARBA00022448"/>
    </source>
</evidence>
<comment type="caution">
    <text evidence="3">The sequence shown here is derived from an EMBL/GenBank/DDBJ whole genome shotgun (WGS) entry which is preliminary data.</text>
</comment>
<dbReference type="Proteomes" id="UP000824024">
    <property type="component" value="Unassembled WGS sequence"/>
</dbReference>
<evidence type="ECO:0000259" key="2">
    <source>
        <dbReference type="PROSITE" id="PS50893"/>
    </source>
</evidence>
<dbReference type="PANTHER" id="PTHR42788">
    <property type="entry name" value="TAURINE IMPORT ATP-BINDING PROTEIN-RELATED"/>
    <property type="match status" value="1"/>
</dbReference>
<dbReference type="InterPro" id="IPR050166">
    <property type="entry name" value="ABC_transporter_ATP-bind"/>
</dbReference>
<organism evidence="3 4">
    <name type="scientific">Candidatus Eubacterium avistercoris</name>
    <dbReference type="NCBI Taxonomy" id="2838567"/>
    <lineage>
        <taxon>Bacteria</taxon>
        <taxon>Bacillati</taxon>
        <taxon>Bacillota</taxon>
        <taxon>Clostridia</taxon>
        <taxon>Eubacteriales</taxon>
        <taxon>Eubacteriaceae</taxon>
        <taxon>Eubacterium</taxon>
    </lineage>
</organism>
<dbReference type="PROSITE" id="PS00211">
    <property type="entry name" value="ABC_TRANSPORTER_1"/>
    <property type="match status" value="1"/>
</dbReference>
<evidence type="ECO:0000313" key="3">
    <source>
        <dbReference type="EMBL" id="HIZ08483.1"/>
    </source>
</evidence>
<keyword evidence="3" id="KW-0547">Nucleotide-binding</keyword>
<dbReference type="InterPro" id="IPR017871">
    <property type="entry name" value="ABC_transporter-like_CS"/>
</dbReference>
<name>A0A9D2D4L3_9FIRM</name>
<gene>
    <name evidence="3" type="ORF">IAA08_11195</name>
</gene>
<dbReference type="EMBL" id="DXCH01000299">
    <property type="protein sequence ID" value="HIZ08483.1"/>
    <property type="molecule type" value="Genomic_DNA"/>
</dbReference>
<dbReference type="PANTHER" id="PTHR42788:SF21">
    <property type="entry name" value="ABC TRANSPORTER ATP-BINDING PROTEIN"/>
    <property type="match status" value="1"/>
</dbReference>
<keyword evidence="1" id="KW-0813">Transport</keyword>